<dbReference type="EMBL" id="VOOR01000011">
    <property type="protein sequence ID" value="TXB64452.1"/>
    <property type="molecule type" value="Genomic_DNA"/>
</dbReference>
<gene>
    <name evidence="1" type="ORF">FRY97_07070</name>
</gene>
<dbReference type="InterPro" id="IPR050583">
    <property type="entry name" value="Mycobacterial_A85_antigen"/>
</dbReference>
<name>A0A5C6RT11_9BACT</name>
<reference evidence="1 2" key="1">
    <citation type="submission" date="2019-08" db="EMBL/GenBank/DDBJ databases">
        <title>Genome of Phaeodactylibacter luteus.</title>
        <authorList>
            <person name="Bowman J.P."/>
        </authorList>
    </citation>
    <scope>NUCLEOTIDE SEQUENCE [LARGE SCALE GENOMIC DNA]</scope>
    <source>
        <strain evidence="1 2">KCTC 42180</strain>
    </source>
</reference>
<dbReference type="PANTHER" id="PTHR48098:SF6">
    <property type="entry name" value="FERRI-BACILLIBACTIN ESTERASE BESA"/>
    <property type="match status" value="1"/>
</dbReference>
<evidence type="ECO:0000313" key="1">
    <source>
        <dbReference type="EMBL" id="TXB64452.1"/>
    </source>
</evidence>
<dbReference type="Gene3D" id="3.40.50.1820">
    <property type="entry name" value="alpha/beta hydrolase"/>
    <property type="match status" value="1"/>
</dbReference>
<dbReference type="InterPro" id="IPR000801">
    <property type="entry name" value="Esterase-like"/>
</dbReference>
<sequence>MKTNYLKKTARWLEAALHPSYRIMAAEHSLPSRHLKRKVKIRVLQPPAGAHRQGELPALYLNDGQDLEALDLLFTLQRLYRKGKIAPFILVAVHAGDRMQEYGTMGRPDYKKRGSRAGAYASFLTSELLPFLESRYPLQGSPAGRSIAGFSLGGLSAFDLAWHHPALFHQVGVFSGSLWWRSTPFEESRPDAGRIVQDYVEAAAHCPPLRFWLQAGTADETSDRNGNGVIDAIDDTLDLMRALQSLGCPAHSLRYVEVSGGEHRPETWGQVMPDFLQWAFPKRATKA</sequence>
<dbReference type="RefSeq" id="WP_147166747.1">
    <property type="nucleotide sequence ID" value="NZ_VOOR01000011.1"/>
</dbReference>
<organism evidence="1 2">
    <name type="scientific">Phaeodactylibacter luteus</name>
    <dbReference type="NCBI Taxonomy" id="1564516"/>
    <lineage>
        <taxon>Bacteria</taxon>
        <taxon>Pseudomonadati</taxon>
        <taxon>Bacteroidota</taxon>
        <taxon>Saprospiria</taxon>
        <taxon>Saprospirales</taxon>
        <taxon>Haliscomenobacteraceae</taxon>
        <taxon>Phaeodactylibacter</taxon>
    </lineage>
</organism>
<dbReference type="OrthoDB" id="9784036at2"/>
<keyword evidence="2" id="KW-1185">Reference proteome</keyword>
<comment type="caution">
    <text evidence="1">The sequence shown here is derived from an EMBL/GenBank/DDBJ whole genome shotgun (WGS) entry which is preliminary data.</text>
</comment>
<dbReference type="PANTHER" id="PTHR48098">
    <property type="entry name" value="ENTEROCHELIN ESTERASE-RELATED"/>
    <property type="match status" value="1"/>
</dbReference>
<dbReference type="InterPro" id="IPR029058">
    <property type="entry name" value="AB_hydrolase_fold"/>
</dbReference>
<proteinExistence type="predicted"/>
<dbReference type="Pfam" id="PF00756">
    <property type="entry name" value="Esterase"/>
    <property type="match status" value="1"/>
</dbReference>
<dbReference type="SUPFAM" id="SSF53474">
    <property type="entry name" value="alpha/beta-Hydrolases"/>
    <property type="match status" value="1"/>
</dbReference>
<accession>A0A5C6RT11</accession>
<dbReference type="AlphaFoldDB" id="A0A5C6RT11"/>
<protein>
    <submittedName>
        <fullName evidence="1">Esterase family protein</fullName>
    </submittedName>
</protein>
<dbReference type="Proteomes" id="UP000321580">
    <property type="component" value="Unassembled WGS sequence"/>
</dbReference>
<evidence type="ECO:0000313" key="2">
    <source>
        <dbReference type="Proteomes" id="UP000321580"/>
    </source>
</evidence>